<keyword evidence="4" id="KW-1185">Reference proteome</keyword>
<comment type="caution">
    <text evidence="3">The sequence shown here is derived from an EMBL/GenBank/DDBJ whole genome shotgun (WGS) entry which is preliminary data.</text>
</comment>
<accession>A0A7V9AAK0</accession>
<sequence>MSLAYRLRLRQSETRVLEARDGISTRLELLEVLPAVEMARLLRQALQQRGFVEQPDGTMRRRQGQGVITVDPSDGTVTVTVQEEQEVTHTQEKNVPVYADASPQKVRKAEMELLREQLAKRFAETQEDLQRSVADECERILQKIESELDAVVNQVMREAIKIKARQMGEIREIHEDTTTGELTIKLEV</sequence>
<feature type="domain" description="FtsH ternary system" evidence="2">
    <location>
        <begin position="1"/>
        <end position="188"/>
    </location>
</feature>
<dbReference type="RefSeq" id="WP_194536490.1">
    <property type="nucleotide sequence ID" value="NZ_JACEFB010000001.1"/>
</dbReference>
<gene>
    <name evidence="3" type="ORF">H0921_02840</name>
</gene>
<reference evidence="3 4" key="1">
    <citation type="submission" date="2020-07" db="EMBL/GenBank/DDBJ databases">
        <title>Thermogemmata thermophila gen. nov., sp. nov., a novel moderate thermophilic planctomycete from a Kamchatka hot spring.</title>
        <authorList>
            <person name="Elcheninov A.G."/>
            <person name="Podosokorskaya O.A."/>
            <person name="Kovaleva O.L."/>
            <person name="Novikov A."/>
            <person name="Bonch-Osmolovskaya E.A."/>
            <person name="Toshchakov S.V."/>
            <person name="Kublanov I.V."/>
        </authorList>
    </citation>
    <scope>NUCLEOTIDE SEQUENCE [LARGE SCALE GENOMIC DNA]</scope>
    <source>
        <strain evidence="3 4">2918</strain>
    </source>
</reference>
<evidence type="ECO:0000313" key="3">
    <source>
        <dbReference type="EMBL" id="MBA2225093.1"/>
    </source>
</evidence>
<dbReference type="InterPro" id="IPR045484">
    <property type="entry name" value="fvmX5"/>
</dbReference>
<protein>
    <recommendedName>
        <fullName evidence="2">FtsH ternary system domain-containing protein</fullName>
    </recommendedName>
</protein>
<evidence type="ECO:0000313" key="4">
    <source>
        <dbReference type="Proteomes" id="UP000542342"/>
    </source>
</evidence>
<proteinExistence type="predicted"/>
<keyword evidence="1" id="KW-0175">Coiled coil</keyword>
<feature type="coiled-coil region" evidence="1">
    <location>
        <begin position="108"/>
        <end position="154"/>
    </location>
</feature>
<evidence type="ECO:0000259" key="2">
    <source>
        <dbReference type="Pfam" id="PF20003"/>
    </source>
</evidence>
<dbReference type="Proteomes" id="UP000542342">
    <property type="component" value="Unassembled WGS sequence"/>
</dbReference>
<evidence type="ECO:0000256" key="1">
    <source>
        <dbReference type="SAM" id="Coils"/>
    </source>
</evidence>
<dbReference type="AlphaFoldDB" id="A0A7V9AAK0"/>
<dbReference type="Pfam" id="PF20003">
    <property type="entry name" value="fvmX5"/>
    <property type="match status" value="1"/>
</dbReference>
<dbReference type="EMBL" id="JACEFB010000001">
    <property type="protein sequence ID" value="MBA2225093.1"/>
    <property type="molecule type" value="Genomic_DNA"/>
</dbReference>
<organism evidence="3 4">
    <name type="scientific">Thermogemmata fonticola</name>
    <dbReference type="NCBI Taxonomy" id="2755323"/>
    <lineage>
        <taxon>Bacteria</taxon>
        <taxon>Pseudomonadati</taxon>
        <taxon>Planctomycetota</taxon>
        <taxon>Planctomycetia</taxon>
        <taxon>Gemmatales</taxon>
        <taxon>Gemmataceae</taxon>
        <taxon>Thermogemmata</taxon>
    </lineage>
</organism>
<name>A0A7V9AAK0_9BACT</name>